<evidence type="ECO:0000313" key="3">
    <source>
        <dbReference type="Proteomes" id="UP001470230"/>
    </source>
</evidence>
<feature type="region of interest" description="Disordered" evidence="1">
    <location>
        <begin position="378"/>
        <end position="412"/>
    </location>
</feature>
<proteinExistence type="predicted"/>
<comment type="caution">
    <text evidence="2">The sequence shown here is derived from an EMBL/GenBank/DDBJ whole genome shotgun (WGS) entry which is preliminary data.</text>
</comment>
<gene>
    <name evidence="2" type="ORF">M9Y10_013093</name>
</gene>
<accession>A0ABR2I622</accession>
<keyword evidence="3" id="KW-1185">Reference proteome</keyword>
<dbReference type="EMBL" id="JAPFFF010000019">
    <property type="protein sequence ID" value="KAK8857993.1"/>
    <property type="molecule type" value="Genomic_DNA"/>
</dbReference>
<evidence type="ECO:0000313" key="2">
    <source>
        <dbReference type="EMBL" id="KAK8857993.1"/>
    </source>
</evidence>
<organism evidence="2 3">
    <name type="scientific">Tritrichomonas musculus</name>
    <dbReference type="NCBI Taxonomy" id="1915356"/>
    <lineage>
        <taxon>Eukaryota</taxon>
        <taxon>Metamonada</taxon>
        <taxon>Parabasalia</taxon>
        <taxon>Tritrichomonadida</taxon>
        <taxon>Tritrichomonadidae</taxon>
        <taxon>Tritrichomonas</taxon>
    </lineage>
</organism>
<dbReference type="Proteomes" id="UP001470230">
    <property type="component" value="Unassembled WGS sequence"/>
</dbReference>
<sequence length="1226" mass="139739">MNPIQKLKKLQAEIVKFQNTRLSDSGKKLILEISKLNINESIKIPLDKKSSFPILFSQLISNQKLNKQHFTLIYSMIDVLDCFDDLSLVEIFKAIENVLPQFDDDLSLKLLQTAPTLLLKCINTFEIISSIFSISTSLIASTSQTVSTAAFAATQQMITILFESAKKVTIDKTTVRTVENHQFSHPLYAISFLLLRDFANMTQNKKPTFIRVETVSFVNELWDTILISNCKFISNFPFLMKTVESTINLPITTKNISLLCTAVRCFTEQIPDIITNLISSVISDKSKINHVIITFLRTIFIKRPNLCLLLEKDVISKLLDILNDLCDPNEKSPLLTLTMSQISVSAALKIQDTQLFSRTFAVEFIIILISTFSSTSISASSSTINSPLKQKTTETNSESNDNMITHSNSKTSSDKISAFNSTSIETKSQHVFDRLNDFWPLIFTILMKGIRLCDPLYGDIVFRIYSLLLSLSSQYNINDFSAVLLRVLCSIVAKQKLNRQNQLPIETLSNSLLHTNTEGLGFKKKRAMAYQLMLSLLYKTPQFFSKFYPRLFVSLGMYSRSKIDPNFTCNLELDELLKMCEVLSKGTPFCINFLKDVLLVNQERFLLIWPSLIGNITLLLQDKDTTDETLKLLSEIISHCFDESILIIFANSIESLDKKRRLTVLNLIRSILGHSSNKIEKHWGAILTSISPSNCFSDVELLGSAFASLSIICNDNFQKLGENEMQKCISTVFEFAAQRVDINISLSSLGLFWVITPFIHQISRFWKRILIEMLVFFNDSRSDVATCALRTFFSLLSSNMGQMPSDIYDLLITSCFIPILMTFSTFVPDLWSVQQLALLEICHSACSLWSLFESNPQFISNFWTLLVEKQQNFMISCDNQDINVAALQFYVEAFKCPKIESDLREAILLSFTNIVSHFVANQSSNSLVISNFGHFFMNNLPLQKKFLTKRQLQMWLDSIELISLSLPSVSFSNITAQRVLKSAFMLLPIEKVFCQQIIQMFCSVCTKTTSHFLRTTVYDMLGEIFESKIEKDDAIFFVSDCSSIFQFDEASSFIQKVINYQFSITKENSNKYFSIFDKISGFDKFGNEAKKIIINVLPLIEKDLQIGFIDDNASNINLLISVWKTLCDPESDQFNSDFTHSCFVRILDHMFEKLRTDEDEKNVLKILSFIEKVGKPSQGNSMGDEKWHIYGVIPYLIPLFNDERIDVKNESKKIFSEIYSDMGNLI</sequence>
<name>A0ABR2I622_9EUKA</name>
<dbReference type="SUPFAM" id="SSF48371">
    <property type="entry name" value="ARM repeat"/>
    <property type="match status" value="1"/>
</dbReference>
<feature type="compositionally biased region" description="Polar residues" evidence="1">
    <location>
        <begin position="387"/>
        <end position="412"/>
    </location>
</feature>
<evidence type="ECO:0000256" key="1">
    <source>
        <dbReference type="SAM" id="MobiDB-lite"/>
    </source>
</evidence>
<reference evidence="2 3" key="1">
    <citation type="submission" date="2024-04" db="EMBL/GenBank/DDBJ databases">
        <title>Tritrichomonas musculus Genome.</title>
        <authorList>
            <person name="Alves-Ferreira E."/>
            <person name="Grigg M."/>
            <person name="Lorenzi H."/>
            <person name="Galac M."/>
        </authorList>
    </citation>
    <scope>NUCLEOTIDE SEQUENCE [LARGE SCALE GENOMIC DNA]</scope>
    <source>
        <strain evidence="2 3">EAF2021</strain>
    </source>
</reference>
<protein>
    <submittedName>
        <fullName evidence="2">Endocytosis and vacuole integrity protein</fullName>
    </submittedName>
</protein>
<dbReference type="InterPro" id="IPR016024">
    <property type="entry name" value="ARM-type_fold"/>
</dbReference>